<proteinExistence type="predicted"/>
<dbReference type="GO" id="GO:0003677">
    <property type="term" value="F:DNA binding"/>
    <property type="evidence" value="ECO:0007669"/>
    <property type="project" value="TreeGrafter"/>
</dbReference>
<dbReference type="InterPro" id="IPR004875">
    <property type="entry name" value="DDE_SF_endonuclease_dom"/>
</dbReference>
<evidence type="ECO:0000313" key="2">
    <source>
        <dbReference type="EMBL" id="PWW79695.1"/>
    </source>
</evidence>
<accession>A0A317SZ28</accession>
<dbReference type="InterPro" id="IPR050863">
    <property type="entry name" value="CenT-Element_Derived"/>
</dbReference>
<keyword evidence="3" id="KW-1185">Reference proteome</keyword>
<dbReference type="EMBL" id="PYWC01000007">
    <property type="protein sequence ID" value="PWW79695.1"/>
    <property type="molecule type" value="Genomic_DNA"/>
</dbReference>
<gene>
    <name evidence="2" type="ORF">C7212DRAFT_291622</name>
</gene>
<protein>
    <recommendedName>
        <fullName evidence="1">DDE-1 domain-containing protein</fullName>
    </recommendedName>
</protein>
<dbReference type="AlphaFoldDB" id="A0A317SZ28"/>
<organism evidence="2 3">
    <name type="scientific">Tuber magnatum</name>
    <name type="common">white Piedmont truffle</name>
    <dbReference type="NCBI Taxonomy" id="42249"/>
    <lineage>
        <taxon>Eukaryota</taxon>
        <taxon>Fungi</taxon>
        <taxon>Dikarya</taxon>
        <taxon>Ascomycota</taxon>
        <taxon>Pezizomycotina</taxon>
        <taxon>Pezizomycetes</taxon>
        <taxon>Pezizales</taxon>
        <taxon>Tuberaceae</taxon>
        <taxon>Tuber</taxon>
    </lineage>
</organism>
<dbReference type="Proteomes" id="UP000246991">
    <property type="component" value="Unassembled WGS sequence"/>
</dbReference>
<feature type="non-terminal residue" evidence="2">
    <location>
        <position position="1"/>
    </location>
</feature>
<dbReference type="GO" id="GO:0005634">
    <property type="term" value="C:nucleus"/>
    <property type="evidence" value="ECO:0007669"/>
    <property type="project" value="TreeGrafter"/>
</dbReference>
<feature type="domain" description="DDE-1" evidence="1">
    <location>
        <begin position="86"/>
        <end position="117"/>
    </location>
</feature>
<evidence type="ECO:0000313" key="3">
    <source>
        <dbReference type="Proteomes" id="UP000246991"/>
    </source>
</evidence>
<name>A0A317SZ28_9PEZI</name>
<dbReference type="PANTHER" id="PTHR19303:SF73">
    <property type="entry name" value="PROTEIN PDC2"/>
    <property type="match status" value="1"/>
</dbReference>
<reference evidence="2 3" key="1">
    <citation type="submission" date="2018-03" db="EMBL/GenBank/DDBJ databases">
        <title>Genomes of Pezizomycetes fungi and the evolution of truffles.</title>
        <authorList>
            <person name="Murat C."/>
            <person name="Payen T."/>
            <person name="Noel B."/>
            <person name="Kuo A."/>
            <person name="Martin F.M."/>
        </authorList>
    </citation>
    <scope>NUCLEOTIDE SEQUENCE [LARGE SCALE GENOMIC DNA]</scope>
    <source>
        <strain evidence="2">091103-1</strain>
    </source>
</reference>
<dbReference type="PANTHER" id="PTHR19303">
    <property type="entry name" value="TRANSPOSON"/>
    <property type="match status" value="1"/>
</dbReference>
<comment type="caution">
    <text evidence="2">The sequence shown here is derived from an EMBL/GenBank/DDBJ whole genome shotgun (WGS) entry which is preliminary data.</text>
</comment>
<feature type="non-terminal residue" evidence="2">
    <location>
        <position position="118"/>
    </location>
</feature>
<dbReference type="Pfam" id="PF03184">
    <property type="entry name" value="DDE_1"/>
    <property type="match status" value="1"/>
</dbReference>
<evidence type="ECO:0000259" key="1">
    <source>
        <dbReference type="Pfam" id="PF03184"/>
    </source>
</evidence>
<sequence length="118" mass="13626">LSSSWLQRFKEHWSIGRLKRHGEAGDVDPKVVQEERERLQRKLLSYRVPDIWNCDESGLQFNKQPAYSNVKKDDGKVLAGVKLDKVRITTFYTVNADGSEKLKLTVIGQAKTLHAFRR</sequence>
<dbReference type="OrthoDB" id="125347at2759"/>
<dbReference type="STRING" id="42249.A0A317SZ28"/>